<comment type="caution">
    <text evidence="2">The sequence shown here is derived from an EMBL/GenBank/DDBJ whole genome shotgun (WGS) entry which is preliminary data.</text>
</comment>
<dbReference type="Gene3D" id="3.10.310.50">
    <property type="match status" value="1"/>
</dbReference>
<evidence type="ECO:0000313" key="2">
    <source>
        <dbReference type="EMBL" id="MDD7969434.1"/>
    </source>
</evidence>
<protein>
    <submittedName>
        <fullName evidence="2">DUF5130 family protein</fullName>
    </submittedName>
</protein>
<name>A0ABT5T2S8_9PSEU</name>
<accession>A0ABT5T2S8</accession>
<dbReference type="RefSeq" id="WP_274203964.1">
    <property type="nucleotide sequence ID" value="NZ_JAQZAO010000025.1"/>
</dbReference>
<sequence>MARGEVVPADQDAPGQTTRLTRGPGVLEDPVVGQARVSTASGRISEASDVLAEDSRTPFSSSQLSRLDEALTLACRETGLLFTLYVGALGTRSRERAEELHASLGDHAAEAVVVAVSPGERVVEVVTGAESGRRIDDRGAKLAVMSMVASFKESDLVGGMVEGITMLADQAGAAHH</sequence>
<dbReference type="Pfam" id="PF17174">
    <property type="entry name" value="DUF5130"/>
    <property type="match status" value="1"/>
</dbReference>
<organism evidence="2 3">
    <name type="scientific">Actinomycetospora lemnae</name>
    <dbReference type="NCBI Taxonomy" id="3019891"/>
    <lineage>
        <taxon>Bacteria</taxon>
        <taxon>Bacillati</taxon>
        <taxon>Actinomycetota</taxon>
        <taxon>Actinomycetes</taxon>
        <taxon>Pseudonocardiales</taxon>
        <taxon>Pseudonocardiaceae</taxon>
        <taxon>Actinomycetospora</taxon>
    </lineage>
</organism>
<dbReference type="EMBL" id="JAQZAO010000025">
    <property type="protein sequence ID" value="MDD7969434.1"/>
    <property type="molecule type" value="Genomic_DNA"/>
</dbReference>
<keyword evidence="3" id="KW-1185">Reference proteome</keyword>
<reference evidence="2 3" key="1">
    <citation type="submission" date="2023-02" db="EMBL/GenBank/DDBJ databases">
        <title>Genome sequencing required for Actinomycetospora new species description.</title>
        <authorList>
            <person name="Saimee Y."/>
            <person name="Duangmal K."/>
        </authorList>
    </citation>
    <scope>NUCLEOTIDE SEQUENCE [LARGE SCALE GENOMIC DNA]</scope>
    <source>
        <strain evidence="2 3">DW7H6</strain>
    </source>
</reference>
<dbReference type="Proteomes" id="UP001300763">
    <property type="component" value="Unassembled WGS sequence"/>
</dbReference>
<gene>
    <name evidence="2" type="ORF">PGB27_29170</name>
</gene>
<dbReference type="InterPro" id="IPR033437">
    <property type="entry name" value="DUF5130"/>
</dbReference>
<proteinExistence type="predicted"/>
<evidence type="ECO:0000256" key="1">
    <source>
        <dbReference type="SAM" id="MobiDB-lite"/>
    </source>
</evidence>
<evidence type="ECO:0000313" key="3">
    <source>
        <dbReference type="Proteomes" id="UP001300763"/>
    </source>
</evidence>
<feature type="region of interest" description="Disordered" evidence="1">
    <location>
        <begin position="1"/>
        <end position="31"/>
    </location>
</feature>